<evidence type="ECO:0000313" key="3">
    <source>
        <dbReference type="Proteomes" id="UP000256769"/>
    </source>
</evidence>
<sequence length="61" mass="6854">MPKRKLRFKDRLGFFLLGCGIICFIGVPVLSFQDVPDKAATVLTVLIISEIFFLVTIALLR</sequence>
<dbReference type="Proteomes" id="UP000256769">
    <property type="component" value="Unassembled WGS sequence"/>
</dbReference>
<dbReference type="AlphaFoldDB" id="A0A3D9CHT1"/>
<evidence type="ECO:0000313" key="2">
    <source>
        <dbReference type="EMBL" id="REC65274.1"/>
    </source>
</evidence>
<dbReference type="EMBL" id="QNUE01000016">
    <property type="protein sequence ID" value="REC65274.1"/>
    <property type="molecule type" value="Genomic_DNA"/>
</dbReference>
<keyword evidence="1" id="KW-0472">Membrane</keyword>
<dbReference type="OrthoDB" id="1274891at2"/>
<protein>
    <submittedName>
        <fullName evidence="2">Uncharacterized protein</fullName>
    </submittedName>
</protein>
<dbReference type="NCBIfam" id="NF033684">
    <property type="entry name" value="suffix_2_RND"/>
    <property type="match status" value="1"/>
</dbReference>
<keyword evidence="1" id="KW-1133">Transmembrane helix</keyword>
<comment type="caution">
    <text evidence="2">The sequence shown here is derived from an EMBL/GenBank/DDBJ whole genome shotgun (WGS) entry which is preliminary data.</text>
</comment>
<feature type="transmembrane region" description="Helical" evidence="1">
    <location>
        <begin position="12"/>
        <end position="33"/>
    </location>
</feature>
<proteinExistence type="predicted"/>
<keyword evidence="1" id="KW-0812">Transmembrane</keyword>
<dbReference type="InterPro" id="IPR047961">
    <property type="entry name" value="Transp_suffix-like"/>
</dbReference>
<gene>
    <name evidence="2" type="ORF">DRF59_16970</name>
</gene>
<accession>A0A3D9CHT1</accession>
<feature type="transmembrane region" description="Helical" evidence="1">
    <location>
        <begin position="39"/>
        <end position="60"/>
    </location>
</feature>
<organism evidence="2 3">
    <name type="scientific">Chryseobacterium flavum</name>
    <dbReference type="NCBI Taxonomy" id="415851"/>
    <lineage>
        <taxon>Bacteria</taxon>
        <taxon>Pseudomonadati</taxon>
        <taxon>Bacteroidota</taxon>
        <taxon>Flavobacteriia</taxon>
        <taxon>Flavobacteriales</taxon>
        <taxon>Weeksellaceae</taxon>
        <taxon>Chryseobacterium group</taxon>
        <taxon>Chryseobacterium</taxon>
    </lineage>
</organism>
<keyword evidence="3" id="KW-1185">Reference proteome</keyword>
<reference evidence="2 3" key="1">
    <citation type="journal article" date="2007" name="Int. J. Syst. Evol. Microbiol.">
        <title>Chryseobacterium flavum sp. nov., isolated from polluted soil.</title>
        <authorList>
            <person name="Zhou Y."/>
            <person name="Dong J."/>
            <person name="Wang X."/>
            <person name="Huang X."/>
            <person name="Zhang K.Y."/>
            <person name="Zhang Y.Q."/>
            <person name="Guo Y.F."/>
            <person name="Lai R."/>
            <person name="Li W.J."/>
        </authorList>
    </citation>
    <scope>NUCLEOTIDE SEQUENCE [LARGE SCALE GENOMIC DNA]</scope>
    <source>
        <strain evidence="2 3">KCTC 12877</strain>
    </source>
</reference>
<name>A0A3D9CHT1_9FLAO</name>
<evidence type="ECO:0000256" key="1">
    <source>
        <dbReference type="SAM" id="Phobius"/>
    </source>
</evidence>
<dbReference type="RefSeq" id="WP_115962926.1">
    <property type="nucleotide sequence ID" value="NZ_CBCRVL010000006.1"/>
</dbReference>